<feature type="coiled-coil region" evidence="1">
    <location>
        <begin position="368"/>
        <end position="395"/>
    </location>
</feature>
<evidence type="ECO:0000313" key="2">
    <source>
        <dbReference type="EMBL" id="CAB4219545.1"/>
    </source>
</evidence>
<protein>
    <submittedName>
        <fullName evidence="2">Uncharacterized protein</fullName>
    </submittedName>
</protein>
<organism evidence="2">
    <name type="scientific">uncultured Caudovirales phage</name>
    <dbReference type="NCBI Taxonomy" id="2100421"/>
    <lineage>
        <taxon>Viruses</taxon>
        <taxon>Duplodnaviria</taxon>
        <taxon>Heunggongvirae</taxon>
        <taxon>Uroviricota</taxon>
        <taxon>Caudoviricetes</taxon>
        <taxon>Peduoviridae</taxon>
        <taxon>Maltschvirus</taxon>
        <taxon>Maltschvirus maltsch</taxon>
    </lineage>
</organism>
<reference evidence="2" key="1">
    <citation type="submission" date="2020-05" db="EMBL/GenBank/DDBJ databases">
        <authorList>
            <person name="Chiriac C."/>
            <person name="Salcher M."/>
            <person name="Ghai R."/>
            <person name="Kavagutti S V."/>
        </authorList>
    </citation>
    <scope>NUCLEOTIDE SEQUENCE</scope>
</reference>
<proteinExistence type="predicted"/>
<gene>
    <name evidence="2" type="ORF">UFOVP1615_31</name>
</gene>
<evidence type="ECO:0000256" key="1">
    <source>
        <dbReference type="SAM" id="Coils"/>
    </source>
</evidence>
<dbReference type="EMBL" id="LR797481">
    <property type="protein sequence ID" value="CAB4219545.1"/>
    <property type="molecule type" value="Genomic_DNA"/>
</dbReference>
<name>A0A6J5SW11_9CAUD</name>
<keyword evidence="1" id="KW-0175">Coiled coil</keyword>
<accession>A0A6J5SW11</accession>
<sequence>MADTDKTIVFGIKVDTTDLISKQEQITSSIKQLQAEQLNLNGSTKENRKAFQENAAQLSLLQKQQKLVTTQLGQLTDADKANTDATNFNNNSIKQNRELLKALNAEYIGLSKPTKEQTANIKKLSDTLKEQESAIGNNTRNVGNYKEAFQGVLQSLPGLQNGLGGVASGFKAVSLSNPFTAILLLLPPIITYLSKFESAFDLIENVVAAVSGTIRGVVAGFKQLLTLDFSGFAETVGNAATESYNLSKATQDLEDSVRAFEVESAKAEASVKNLIIQSKDRTKTEQERIDLLNEAGRIERANFEQSLALAKEGYKIEKAKLILMEAAGTAEDADRQRVADAEKALIAVASSSADVLEKIQNRVNDNADRIEQDKIKRAEAEKTRLEKATKDEEERAKKIIEYYTKLNESYSEVITQRKELDDQLFNENIDRRQAETDADILAFTQQQDLRAQDYQLYLENRQLEAQSEEEFYARSIEALKEKNRIATESTKLTEEQKKNVILKNNLAITQIERTATESRIRDLQLVSGAFNSLAELAGKNSEIGKALSIASTTIATYASAQQAYYSQFLPIPDPSSPVRGAIAAGIAVAGGLANIAKIKNTPVGFAEGGYTGSGGKYEPAGIVHKGEYVVPQHLMRTFAPMIGQIEQARTGGYANGGFVSESISREATASATLIGAMQSQPIVVSVQEITDVQNRLRAIESISNV</sequence>